<dbReference type="EMBL" id="CP063687">
    <property type="protein sequence ID" value="QOY28050.1"/>
    <property type="molecule type" value="Genomic_DNA"/>
</dbReference>
<dbReference type="Proteomes" id="UP000587477">
    <property type="component" value="Chromosome"/>
</dbReference>
<accession>A0A7W4LXM9</accession>
<feature type="region of interest" description="Disordered" evidence="1">
    <location>
        <begin position="118"/>
        <end position="145"/>
    </location>
</feature>
<organism evidence="2 4">
    <name type="scientific">Bacillus velezensis</name>
    <dbReference type="NCBI Taxonomy" id="492670"/>
    <lineage>
        <taxon>Bacteria</taxon>
        <taxon>Bacillati</taxon>
        <taxon>Bacillota</taxon>
        <taxon>Bacilli</taxon>
        <taxon>Bacillales</taxon>
        <taxon>Bacillaceae</taxon>
        <taxon>Bacillus</taxon>
        <taxon>Bacillus amyloliquefaciens group</taxon>
    </lineage>
</organism>
<gene>
    <name evidence="2" type="ORF">BACVE_003036</name>
    <name evidence="3" type="ORF">BACVE_003090</name>
</gene>
<dbReference type="RefSeq" id="WP_046559959.1">
    <property type="nucleotide sequence ID" value="NZ_CP011346.1"/>
</dbReference>
<evidence type="ECO:0008006" key="5">
    <source>
        <dbReference type="Google" id="ProtNLM"/>
    </source>
</evidence>
<dbReference type="InterPro" id="IPR007731">
    <property type="entry name" value="DUF669"/>
</dbReference>
<sequence>MFTVDHSKGDSFEPIKPGEYEATVINFEGKTAASGNQRLVVDYEIRSDVEQPCQGQKILYDNFTVTDNAMWRFHQASKAAGFPNGMKFKDHIEWANAFLNKPVRLVVGEREHNGKKYPEVKAFKPSEAPAPATGSFTVSDEDVPF</sequence>
<name>A0A7W4LXM9_BACVE</name>
<evidence type="ECO:0000313" key="4">
    <source>
        <dbReference type="Proteomes" id="UP000587477"/>
    </source>
</evidence>
<protein>
    <recommendedName>
        <fullName evidence="5">DUF669 domain-containing protein</fullName>
    </recommendedName>
</protein>
<dbReference type="AlphaFoldDB" id="A0A7W4LXM9"/>
<dbReference type="EMBL" id="CP063687">
    <property type="protein sequence ID" value="QOY27996.1"/>
    <property type="molecule type" value="Genomic_DNA"/>
</dbReference>
<evidence type="ECO:0000313" key="2">
    <source>
        <dbReference type="EMBL" id="QOY27996.1"/>
    </source>
</evidence>
<reference evidence="2" key="1">
    <citation type="journal article" date="2020" name="Genomics">
        <title>Complete genome sequence of Bacillus velezensis NST6 and comparison with the species belonging to operational group B. amyloliquefaciens.</title>
        <authorList>
            <person name="Choi J."/>
            <person name="Nam J."/>
            <person name="Seo M.H."/>
        </authorList>
    </citation>
    <scope>NUCLEOTIDE SEQUENCE</scope>
    <source>
        <strain evidence="2">NST6</strain>
    </source>
</reference>
<evidence type="ECO:0000256" key="1">
    <source>
        <dbReference type="SAM" id="MobiDB-lite"/>
    </source>
</evidence>
<evidence type="ECO:0000313" key="3">
    <source>
        <dbReference type="EMBL" id="QOY28050.1"/>
    </source>
</evidence>
<reference evidence="4" key="2">
    <citation type="submission" date="2020-10" db="EMBL/GenBank/DDBJ databases">
        <title>Complete genome sequence of Bacillus velezensis NST6.</title>
        <authorList>
            <person name="Choi J."/>
        </authorList>
    </citation>
    <scope>NUCLEOTIDE SEQUENCE [LARGE SCALE GENOMIC DNA]</scope>
    <source>
        <strain evidence="4">NST6</strain>
    </source>
</reference>
<proteinExistence type="predicted"/>
<dbReference type="Pfam" id="PF05037">
    <property type="entry name" value="DUF669"/>
    <property type="match status" value="1"/>
</dbReference>